<evidence type="ECO:0000313" key="2">
    <source>
        <dbReference type="EMBL" id="KAJ8024365.1"/>
    </source>
</evidence>
<feature type="compositionally biased region" description="Basic and acidic residues" evidence="1">
    <location>
        <begin position="98"/>
        <end position="116"/>
    </location>
</feature>
<feature type="compositionally biased region" description="Polar residues" evidence="1">
    <location>
        <begin position="387"/>
        <end position="399"/>
    </location>
</feature>
<evidence type="ECO:0000313" key="3">
    <source>
        <dbReference type="Proteomes" id="UP001152320"/>
    </source>
</evidence>
<protein>
    <submittedName>
        <fullName evidence="2">Uncharacterized protein</fullName>
    </submittedName>
</protein>
<feature type="region of interest" description="Disordered" evidence="1">
    <location>
        <begin position="181"/>
        <end position="240"/>
    </location>
</feature>
<gene>
    <name evidence="2" type="ORF">HOLleu_34263</name>
</gene>
<feature type="region of interest" description="Disordered" evidence="1">
    <location>
        <begin position="370"/>
        <end position="410"/>
    </location>
</feature>
<feature type="compositionally biased region" description="Basic and acidic residues" evidence="1">
    <location>
        <begin position="370"/>
        <end position="383"/>
    </location>
</feature>
<comment type="caution">
    <text evidence="2">The sequence shown here is derived from an EMBL/GenBank/DDBJ whole genome shotgun (WGS) entry which is preliminary data.</text>
</comment>
<dbReference type="OrthoDB" id="10468766at2759"/>
<evidence type="ECO:0000256" key="1">
    <source>
        <dbReference type="SAM" id="MobiDB-lite"/>
    </source>
</evidence>
<name>A0A9Q1BF72_HOLLE</name>
<dbReference type="AlphaFoldDB" id="A0A9Q1BF72"/>
<sequence>MESSLSSDTEDEVFFGPILAKESQIASKLRRRTELFDPTFRNKRVASCSYSSNSPSETSLSDVFVEEPSASTTNSPKSPILPKSHGFKDENPVIDSPFPRDVERAKSEDTTDDQKESPFQMKGKALLDLIYKTKEEWSSPTQSPRNTGMTGSGTRSPIKRRIIPSLTSDSYKTCSEKVPKYTSDSLLDNDTSKVGEPSLDNSGALSEKLPNTITGAGKDEDEDNEMSDEDELKQSNVCEGEKHPLRRENVAIPICKNLSNAFKETSKTVVQVKDGCQQDGSIWDWSSQEDDIARGEELWEENAREKQNGDSIERLQSENEEISVSDASMGNNAGNQESSSILNSEAICSIHHRVSLDSSVWSEYLSEQDQTRESKLDVQKEEISPEISANKSCSVCQDASNERKENSPHQVVNENSLVIAPLSAFTKVSRESTLGQIPGASLKELSFRKFTPFMSSSPRSSAFSSPRELSRKDVSIPEGVNLESGSVLQDSTNLIQQVDSPKYFPAITMVDKNKNDSVQECVSSPGPARMSTPLKTEEAYAHSRPQLNQETHTSLCQNYHGSSPTICYVSSPQHQNVTKLQSDSPLRLRRLLEQKRIQLMKLKQAKEEMMQKLTEDNKHFSLQVENALALHQNMASLEDIQQSPLLRENISRLESSPPECLDENSFDELTRFYTWKNSQHVIGDGSPYNSPLTANAINRKTNRPHLRWVENLVVDVTELSSPSKPTTRRKSILLKRM</sequence>
<feature type="compositionally biased region" description="Acidic residues" evidence="1">
    <location>
        <begin position="219"/>
        <end position="231"/>
    </location>
</feature>
<accession>A0A9Q1BF72</accession>
<dbReference type="Proteomes" id="UP001152320">
    <property type="component" value="Chromosome 18"/>
</dbReference>
<feature type="compositionally biased region" description="Polar residues" evidence="1">
    <location>
        <begin position="199"/>
        <end position="214"/>
    </location>
</feature>
<feature type="compositionally biased region" description="Polar residues" evidence="1">
    <location>
        <begin position="138"/>
        <end position="155"/>
    </location>
</feature>
<keyword evidence="3" id="KW-1185">Reference proteome</keyword>
<dbReference type="EMBL" id="JAIZAY010000018">
    <property type="protein sequence ID" value="KAJ8024365.1"/>
    <property type="molecule type" value="Genomic_DNA"/>
</dbReference>
<proteinExistence type="predicted"/>
<feature type="region of interest" description="Disordered" evidence="1">
    <location>
        <begin position="46"/>
        <end position="166"/>
    </location>
</feature>
<organism evidence="2 3">
    <name type="scientific">Holothuria leucospilota</name>
    <name type="common">Black long sea cucumber</name>
    <name type="synonym">Mertensiothuria leucospilota</name>
    <dbReference type="NCBI Taxonomy" id="206669"/>
    <lineage>
        <taxon>Eukaryota</taxon>
        <taxon>Metazoa</taxon>
        <taxon>Echinodermata</taxon>
        <taxon>Eleutherozoa</taxon>
        <taxon>Echinozoa</taxon>
        <taxon>Holothuroidea</taxon>
        <taxon>Aspidochirotacea</taxon>
        <taxon>Aspidochirotida</taxon>
        <taxon>Holothuriidae</taxon>
        <taxon>Holothuria</taxon>
    </lineage>
</organism>
<feature type="compositionally biased region" description="Polar residues" evidence="1">
    <location>
        <begin position="48"/>
        <end position="61"/>
    </location>
</feature>
<reference evidence="2" key="1">
    <citation type="submission" date="2021-10" db="EMBL/GenBank/DDBJ databases">
        <title>Tropical sea cucumber genome reveals ecological adaptation and Cuvierian tubules defense mechanism.</title>
        <authorList>
            <person name="Chen T."/>
        </authorList>
    </citation>
    <scope>NUCLEOTIDE SEQUENCE</scope>
    <source>
        <strain evidence="2">Nanhai2018</strain>
        <tissue evidence="2">Muscle</tissue>
    </source>
</reference>